<proteinExistence type="inferred from homology"/>
<comment type="function">
    <text evidence="2">May be involved in the metabolism of insect hormones and in the breakdown of synthetic insecticides.</text>
</comment>
<gene>
    <name evidence="17" type="ORF">ALC62_12110</name>
</gene>
<dbReference type="GO" id="GO:0020037">
    <property type="term" value="F:heme binding"/>
    <property type="evidence" value="ECO:0007669"/>
    <property type="project" value="InterPro"/>
</dbReference>
<dbReference type="OrthoDB" id="1470350at2759"/>
<name>A0A151IBX8_9HYME</name>
<dbReference type="Gene3D" id="1.10.630.10">
    <property type="entry name" value="Cytochrome P450"/>
    <property type="match status" value="1"/>
</dbReference>
<keyword evidence="12 15" id="KW-0503">Monooxygenase</keyword>
<dbReference type="InterPro" id="IPR017972">
    <property type="entry name" value="Cyt_P450_CS"/>
</dbReference>
<dbReference type="PANTHER" id="PTHR24291">
    <property type="entry name" value="CYTOCHROME P450 FAMILY 4"/>
    <property type="match status" value="1"/>
</dbReference>
<dbReference type="InterPro" id="IPR002401">
    <property type="entry name" value="Cyt_P450_E_grp-I"/>
</dbReference>
<dbReference type="PROSITE" id="PS00086">
    <property type="entry name" value="CYTOCHROME_P450"/>
    <property type="match status" value="1"/>
</dbReference>
<feature type="binding site" description="axial binding residue" evidence="14">
    <location>
        <position position="454"/>
    </location>
    <ligand>
        <name>heme</name>
        <dbReference type="ChEBI" id="CHEBI:30413"/>
    </ligand>
    <ligandPart>
        <name>Fe</name>
        <dbReference type="ChEBI" id="CHEBI:18248"/>
    </ligandPart>
</feature>
<organism evidence="17 18">
    <name type="scientific">Cyphomyrmex costatus</name>
    <dbReference type="NCBI Taxonomy" id="456900"/>
    <lineage>
        <taxon>Eukaryota</taxon>
        <taxon>Metazoa</taxon>
        <taxon>Ecdysozoa</taxon>
        <taxon>Arthropoda</taxon>
        <taxon>Hexapoda</taxon>
        <taxon>Insecta</taxon>
        <taxon>Pterygota</taxon>
        <taxon>Neoptera</taxon>
        <taxon>Endopterygota</taxon>
        <taxon>Hymenoptera</taxon>
        <taxon>Apocrita</taxon>
        <taxon>Aculeata</taxon>
        <taxon>Formicoidea</taxon>
        <taxon>Formicidae</taxon>
        <taxon>Myrmicinae</taxon>
        <taxon>Cyphomyrmex</taxon>
    </lineage>
</organism>
<dbReference type="GO" id="GO:0004497">
    <property type="term" value="F:monooxygenase activity"/>
    <property type="evidence" value="ECO:0007669"/>
    <property type="project" value="UniProtKB-KW"/>
</dbReference>
<comment type="similarity">
    <text evidence="5 15">Belongs to the cytochrome P450 family.</text>
</comment>
<comment type="subcellular location">
    <subcellularLocation>
        <location evidence="4">Endoplasmic reticulum membrane</location>
        <topology evidence="4">Peripheral membrane protein</topology>
    </subcellularLocation>
    <subcellularLocation>
        <location evidence="3">Microsome membrane</location>
        <topology evidence="3">Peripheral membrane protein</topology>
    </subcellularLocation>
</comment>
<evidence type="ECO:0000256" key="9">
    <source>
        <dbReference type="ARBA" id="ARBA00022848"/>
    </source>
</evidence>
<dbReference type="STRING" id="456900.A0A151IBX8"/>
<evidence type="ECO:0000313" key="17">
    <source>
        <dbReference type="EMBL" id="KYM97242.1"/>
    </source>
</evidence>
<dbReference type="GO" id="GO:0016705">
    <property type="term" value="F:oxidoreductase activity, acting on paired donors, with incorporation or reduction of molecular oxygen"/>
    <property type="evidence" value="ECO:0007669"/>
    <property type="project" value="InterPro"/>
</dbReference>
<dbReference type="GO" id="GO:0005789">
    <property type="term" value="C:endoplasmic reticulum membrane"/>
    <property type="evidence" value="ECO:0007669"/>
    <property type="project" value="UniProtKB-SubCell"/>
</dbReference>
<comment type="cofactor">
    <cofactor evidence="1 14">
        <name>heme</name>
        <dbReference type="ChEBI" id="CHEBI:30413"/>
    </cofactor>
</comment>
<evidence type="ECO:0000256" key="8">
    <source>
        <dbReference type="ARBA" id="ARBA00022824"/>
    </source>
</evidence>
<keyword evidence="10 15" id="KW-0560">Oxidoreductase</keyword>
<evidence type="ECO:0000256" key="7">
    <source>
        <dbReference type="ARBA" id="ARBA00022723"/>
    </source>
</evidence>
<evidence type="ECO:0000256" key="4">
    <source>
        <dbReference type="ARBA" id="ARBA00004406"/>
    </source>
</evidence>
<evidence type="ECO:0000256" key="5">
    <source>
        <dbReference type="ARBA" id="ARBA00010617"/>
    </source>
</evidence>
<keyword evidence="7 14" id="KW-0479">Metal-binding</keyword>
<dbReference type="EMBL" id="KQ978076">
    <property type="protein sequence ID" value="KYM97242.1"/>
    <property type="molecule type" value="Genomic_DNA"/>
</dbReference>
<keyword evidence="6 14" id="KW-0349">Heme</keyword>
<accession>A0A151IBX8</accession>
<dbReference type="AlphaFoldDB" id="A0A151IBX8"/>
<keyword evidence="8" id="KW-0256">Endoplasmic reticulum</keyword>
<evidence type="ECO:0000256" key="14">
    <source>
        <dbReference type="PIRSR" id="PIRSR602401-1"/>
    </source>
</evidence>
<dbReference type="KEGG" id="ccoa:108778637"/>
<evidence type="ECO:0000256" key="13">
    <source>
        <dbReference type="ARBA" id="ARBA00023136"/>
    </source>
</evidence>
<dbReference type="InterPro" id="IPR001128">
    <property type="entry name" value="Cyt_P450"/>
</dbReference>
<dbReference type="PRINTS" id="PR00463">
    <property type="entry name" value="EP450I"/>
</dbReference>
<evidence type="ECO:0000256" key="15">
    <source>
        <dbReference type="RuleBase" id="RU000461"/>
    </source>
</evidence>
<dbReference type="Proteomes" id="UP000078542">
    <property type="component" value="Unassembled WGS sequence"/>
</dbReference>
<protein>
    <submittedName>
        <fullName evidence="17">Cytochrome P450 4C1</fullName>
    </submittedName>
</protein>
<reference evidence="17 18" key="1">
    <citation type="submission" date="2016-03" db="EMBL/GenBank/DDBJ databases">
        <title>Cyphomyrmex costatus WGS genome.</title>
        <authorList>
            <person name="Nygaard S."/>
            <person name="Hu H."/>
            <person name="Boomsma J."/>
            <person name="Zhang G."/>
        </authorList>
    </citation>
    <scope>NUCLEOTIDE SEQUENCE [LARGE SCALE GENOMIC DNA]</scope>
    <source>
        <strain evidence="17">MS0001</strain>
        <tissue evidence="17">Whole body</tissue>
    </source>
</reference>
<sequence>MDFIFLALCTLCIAVIFSIFLMIYYQYVIKQKLGDIPEVKGYPFIGVTYEFMKLSDSGRTKRFQLFLNEFKEGIFMLRFGTKPFIVVYKPEYFELIFATVNITKGDFYKMAKPWLGNGLVTSTGKQWFNNRKLIGPTFHFSILEQFAEVFFEKTEILIKCLERKIEDNPGKAIDIFPFITNATLDIICETAMGVNVHAQEVVTKYTSALHQVTVLIINRIIQPWYWIDWIYYLSPAGKQFKSRLNILHEFGKKVINERKLERQSQNTKLINEDGEFNIGKRKRKAFLDLLLDQIEKDNTPLTDDELRAQVDTFMFAGQDTSSVAISWALFLLGNNLEHQEKVHEELEEIFGDSEVLANTKELSQLKYLERVIKETLRMFPSVPLILRKLVEDVKIDNYTLPKGTSVLLAIAFAHQNPAVWSDPSKFDPDRFLPENSKNRNPYAYVPFSAGPRNCLGQKFALLEIKIILTAILRKWRVKSVKTVNTIKMGGSLILRPNEKVFMHFTSKK</sequence>
<evidence type="ECO:0000313" key="18">
    <source>
        <dbReference type="Proteomes" id="UP000078542"/>
    </source>
</evidence>
<feature type="transmembrane region" description="Helical" evidence="16">
    <location>
        <begin position="5"/>
        <end position="27"/>
    </location>
</feature>
<dbReference type="InterPro" id="IPR050196">
    <property type="entry name" value="Cytochrome_P450_Monoox"/>
</dbReference>
<evidence type="ECO:0000256" key="6">
    <source>
        <dbReference type="ARBA" id="ARBA00022617"/>
    </source>
</evidence>
<evidence type="ECO:0000256" key="2">
    <source>
        <dbReference type="ARBA" id="ARBA00003690"/>
    </source>
</evidence>
<dbReference type="SUPFAM" id="SSF48264">
    <property type="entry name" value="Cytochrome P450"/>
    <property type="match status" value="1"/>
</dbReference>
<evidence type="ECO:0000256" key="16">
    <source>
        <dbReference type="SAM" id="Phobius"/>
    </source>
</evidence>
<keyword evidence="16" id="KW-0812">Transmembrane</keyword>
<dbReference type="PANTHER" id="PTHR24291:SF189">
    <property type="entry name" value="CYTOCHROME P450 4C3-RELATED"/>
    <property type="match status" value="1"/>
</dbReference>
<evidence type="ECO:0000256" key="1">
    <source>
        <dbReference type="ARBA" id="ARBA00001971"/>
    </source>
</evidence>
<keyword evidence="16" id="KW-1133">Transmembrane helix</keyword>
<keyword evidence="9" id="KW-0492">Microsome</keyword>
<evidence type="ECO:0000256" key="3">
    <source>
        <dbReference type="ARBA" id="ARBA00004174"/>
    </source>
</evidence>
<keyword evidence="13 16" id="KW-0472">Membrane</keyword>
<keyword evidence="18" id="KW-1185">Reference proteome</keyword>
<evidence type="ECO:0000256" key="11">
    <source>
        <dbReference type="ARBA" id="ARBA00023004"/>
    </source>
</evidence>
<keyword evidence="11 14" id="KW-0408">Iron</keyword>
<dbReference type="CDD" id="cd20628">
    <property type="entry name" value="CYP4"/>
    <property type="match status" value="1"/>
</dbReference>
<evidence type="ECO:0000256" key="10">
    <source>
        <dbReference type="ARBA" id="ARBA00023002"/>
    </source>
</evidence>
<dbReference type="Pfam" id="PF00067">
    <property type="entry name" value="p450"/>
    <property type="match status" value="1"/>
</dbReference>
<dbReference type="InterPro" id="IPR036396">
    <property type="entry name" value="Cyt_P450_sf"/>
</dbReference>
<evidence type="ECO:0000256" key="12">
    <source>
        <dbReference type="ARBA" id="ARBA00023033"/>
    </source>
</evidence>
<dbReference type="PRINTS" id="PR00385">
    <property type="entry name" value="P450"/>
</dbReference>
<dbReference type="GO" id="GO:0005506">
    <property type="term" value="F:iron ion binding"/>
    <property type="evidence" value="ECO:0007669"/>
    <property type="project" value="InterPro"/>
</dbReference>